<sequence length="200" mass="22629">MLLVLSEEYKEHLAFLPQVDPAVVFEFGRIAVEFLKRGINSKVYDGAARKLGFPITTVQHGVEGLMFLFTESSKLMITDIDFKDSVMVLGFSTELNEILLQLYVENQTTIRSTLTQLAPSLPSYHNLEWRLDVQLGSRSMRHQVVPVVTMLLNLTMGTSENRRCCLQTNPSTLLHLIAVLEAALASMKNNHARRILRNIK</sequence>
<evidence type="ECO:0000313" key="2">
    <source>
        <dbReference type="Ensembl" id="ENSGMOP00000009203.1"/>
    </source>
</evidence>
<dbReference type="KEGG" id="gmh:115556097"/>
<dbReference type="RefSeq" id="XP_030229092.1">
    <property type="nucleotide sequence ID" value="XM_030373232.1"/>
</dbReference>
<reference evidence="2" key="2">
    <citation type="submission" date="2025-09" db="UniProtKB">
        <authorList>
            <consortium name="Ensembl"/>
        </authorList>
    </citation>
    <scope>IDENTIFICATION</scope>
</reference>
<keyword evidence="3" id="KW-1185">Reference proteome</keyword>
<dbReference type="Proteomes" id="UP000694546">
    <property type="component" value="Chromosome 12"/>
</dbReference>
<dbReference type="PROSITE" id="PS51269">
    <property type="entry name" value="COMM"/>
    <property type="match status" value="1"/>
</dbReference>
<dbReference type="GeneTree" id="ENSGT00390000008489"/>
<dbReference type="CTD" id="51122"/>
<proteinExistence type="predicted"/>
<dbReference type="GeneID" id="115556097"/>
<dbReference type="InterPro" id="IPR017920">
    <property type="entry name" value="COMM"/>
</dbReference>
<organism evidence="2 3">
    <name type="scientific">Gadus morhua</name>
    <name type="common">Atlantic cod</name>
    <dbReference type="NCBI Taxonomy" id="8049"/>
    <lineage>
        <taxon>Eukaryota</taxon>
        <taxon>Metazoa</taxon>
        <taxon>Chordata</taxon>
        <taxon>Craniata</taxon>
        <taxon>Vertebrata</taxon>
        <taxon>Euteleostomi</taxon>
        <taxon>Actinopterygii</taxon>
        <taxon>Neopterygii</taxon>
        <taxon>Teleostei</taxon>
        <taxon>Neoteleostei</taxon>
        <taxon>Acanthomorphata</taxon>
        <taxon>Zeiogadaria</taxon>
        <taxon>Gadariae</taxon>
        <taxon>Gadiformes</taxon>
        <taxon>Gadoidei</taxon>
        <taxon>Gadidae</taxon>
        <taxon>Gadus</taxon>
    </lineage>
</organism>
<dbReference type="Ensembl" id="ENSGMOT00000009454.2">
    <property type="protein sequence ID" value="ENSGMOP00000009203.1"/>
    <property type="gene ID" value="ENSGMOG00000008604.2"/>
</dbReference>
<evidence type="ECO:0000313" key="3">
    <source>
        <dbReference type="Proteomes" id="UP000694546"/>
    </source>
</evidence>
<dbReference type="OMA" id="NLERYDM"/>
<reference evidence="2" key="1">
    <citation type="submission" date="2025-08" db="UniProtKB">
        <authorList>
            <consortium name="Ensembl"/>
        </authorList>
    </citation>
    <scope>IDENTIFICATION</scope>
</reference>
<name>A0A8C4Z7Y6_GADMO</name>
<dbReference type="AlphaFoldDB" id="A0A8C4Z7Y6"/>
<gene>
    <name evidence="2" type="primary">commd2</name>
</gene>
<dbReference type="Pfam" id="PF07258">
    <property type="entry name" value="COMM_domain"/>
    <property type="match status" value="1"/>
</dbReference>
<protein>
    <recommendedName>
        <fullName evidence="1">COMM domain-containing protein</fullName>
    </recommendedName>
</protein>
<dbReference type="PANTHER" id="PTHR15857">
    <property type="entry name" value="COMM DOMAIN CONTAINING PROTEIN 2"/>
    <property type="match status" value="1"/>
</dbReference>
<dbReference type="CDD" id="cd04750">
    <property type="entry name" value="Commd2"/>
    <property type="match status" value="1"/>
</dbReference>
<feature type="domain" description="COMM" evidence="1">
    <location>
        <begin position="123"/>
        <end position="191"/>
    </location>
</feature>
<dbReference type="InterPro" id="IPR037354">
    <property type="entry name" value="Commd2"/>
</dbReference>
<dbReference type="PANTHER" id="PTHR15857:SF0">
    <property type="entry name" value="COMM DOMAIN-CONTAINING PROTEIN 2"/>
    <property type="match status" value="1"/>
</dbReference>
<accession>A0A8C4Z7Y6</accession>
<evidence type="ECO:0000259" key="1">
    <source>
        <dbReference type="PROSITE" id="PS51269"/>
    </source>
</evidence>